<proteinExistence type="predicted"/>
<evidence type="ECO:0000313" key="1">
    <source>
        <dbReference type="EMBL" id="RAM38370.1"/>
    </source>
</evidence>
<evidence type="ECO:0000313" key="2">
    <source>
        <dbReference type="Proteomes" id="UP000249166"/>
    </source>
</evidence>
<evidence type="ECO:0008006" key="3">
    <source>
        <dbReference type="Google" id="ProtNLM"/>
    </source>
</evidence>
<comment type="caution">
    <text evidence="1">The sequence shown here is derived from an EMBL/GenBank/DDBJ whole genome shotgun (WGS) entry which is preliminary data.</text>
</comment>
<dbReference type="Proteomes" id="UP000249166">
    <property type="component" value="Unassembled WGS sequence"/>
</dbReference>
<dbReference type="AlphaFoldDB" id="A0A328HMB4"/>
<dbReference type="EMBL" id="QLNP01000062">
    <property type="protein sequence ID" value="RAM38370.1"/>
    <property type="molecule type" value="Genomic_DNA"/>
</dbReference>
<name>A0A328HMB4_ARTGO</name>
<reference evidence="1 2" key="1">
    <citation type="submission" date="2018-04" db="EMBL/GenBank/DDBJ databases">
        <title>Bacteria isolated from cave deposits of Manipur.</title>
        <authorList>
            <person name="Sahoo D."/>
            <person name="Sarangthem I."/>
            <person name="Nandeibam J."/>
        </authorList>
    </citation>
    <scope>NUCLEOTIDE SEQUENCE [LARGE SCALE GENOMIC DNA]</scope>
    <source>
        <strain evidence="2">mrc11</strain>
    </source>
</reference>
<organism evidence="1 2">
    <name type="scientific">Arthrobacter globiformis</name>
    <dbReference type="NCBI Taxonomy" id="1665"/>
    <lineage>
        <taxon>Bacteria</taxon>
        <taxon>Bacillati</taxon>
        <taxon>Actinomycetota</taxon>
        <taxon>Actinomycetes</taxon>
        <taxon>Micrococcales</taxon>
        <taxon>Micrococcaceae</taxon>
        <taxon>Arthrobacter</taxon>
    </lineage>
</organism>
<dbReference type="OrthoDB" id="119145at2"/>
<sequence length="103" mass="10760">MTDHQVGTLCGAQVDVTVTYVGTIRPSGTVAGNDDGFVATAGRQTATLTGHGVTSFGSGQLTGRGALFCETTSDELSRLNGIAVLFEYQVADGKSEGRLFEWK</sequence>
<gene>
    <name evidence="1" type="ORF">DBZ45_05040</name>
</gene>
<protein>
    <recommendedName>
        <fullName evidence="3">DUF3224 domain-containing protein</fullName>
    </recommendedName>
</protein>
<dbReference type="RefSeq" id="WP_111902839.1">
    <property type="nucleotide sequence ID" value="NZ_QLNP01000062.1"/>
</dbReference>
<accession>A0A328HMB4</accession>